<evidence type="ECO:0000313" key="3">
    <source>
        <dbReference type="EMBL" id="HEA86775.1"/>
    </source>
</evidence>
<name>A0A7C1NBR2_UNCW3</name>
<gene>
    <name evidence="3" type="ORF">ENP94_02040</name>
</gene>
<keyword evidence="1" id="KW-0812">Transmembrane</keyword>
<feature type="transmembrane region" description="Helical" evidence="1">
    <location>
        <begin position="171"/>
        <end position="192"/>
    </location>
</feature>
<evidence type="ECO:0000256" key="1">
    <source>
        <dbReference type="SAM" id="Phobius"/>
    </source>
</evidence>
<proteinExistence type="predicted"/>
<dbReference type="Pfam" id="PF20539">
    <property type="entry name" value="DUF6754"/>
    <property type="match status" value="1"/>
</dbReference>
<keyword evidence="1" id="KW-0472">Membrane</keyword>
<accession>A0A7C1NBR2</accession>
<protein>
    <recommendedName>
        <fullName evidence="2">DUF6754 domain-containing protein</fullName>
    </recommendedName>
</protein>
<feature type="domain" description="DUF6754" evidence="2">
    <location>
        <begin position="111"/>
        <end position="357"/>
    </location>
</feature>
<dbReference type="AlphaFoldDB" id="A0A7C1NBR2"/>
<evidence type="ECO:0000259" key="2">
    <source>
        <dbReference type="Pfam" id="PF20539"/>
    </source>
</evidence>
<keyword evidence="1" id="KW-1133">Transmembrane helix</keyword>
<feature type="transmembrane region" description="Helical" evidence="1">
    <location>
        <begin position="339"/>
        <end position="362"/>
    </location>
</feature>
<dbReference type="InterPro" id="IPR046642">
    <property type="entry name" value="DUF6754"/>
</dbReference>
<reference evidence="3" key="1">
    <citation type="journal article" date="2020" name="mSystems">
        <title>Genome- and Community-Level Interaction Insights into Carbon Utilization and Element Cycling Functions of Hydrothermarchaeota in Hydrothermal Sediment.</title>
        <authorList>
            <person name="Zhou Z."/>
            <person name="Liu Y."/>
            <person name="Xu W."/>
            <person name="Pan J."/>
            <person name="Luo Z.H."/>
            <person name="Li M."/>
        </authorList>
    </citation>
    <scope>NUCLEOTIDE SEQUENCE [LARGE SCALE GENOMIC DNA]</scope>
    <source>
        <strain evidence="3">SpSt-265</strain>
    </source>
</reference>
<feature type="transmembrane region" description="Helical" evidence="1">
    <location>
        <begin position="120"/>
        <end position="138"/>
    </location>
</feature>
<comment type="caution">
    <text evidence="3">The sequence shown here is derived from an EMBL/GenBank/DDBJ whole genome shotgun (WGS) entry which is preliminary data.</text>
</comment>
<organism evidence="3">
    <name type="scientific">candidate division WOR-3 bacterium</name>
    <dbReference type="NCBI Taxonomy" id="2052148"/>
    <lineage>
        <taxon>Bacteria</taxon>
        <taxon>Bacteria division WOR-3</taxon>
    </lineage>
</organism>
<sequence>MPITWTIGILVSGLIAPPESLLLRDNPNDQGRAIFISWVCPQTESITGFRIFRACSLPGKFIALNRELIIGTEYLDSDTMLCDGVPYYYFIRVYSAYDSVDSPVSGPVVSSAQWFNTDRINVLVLAIIINGLFIFYLLRARHNTRMFIRKINGLDAIDEALGRATEMGKPVLFSFGLGYITDMVVIAALPILRRIASKTAQYAVRLIVPNSDPLVMTTAQETVKEAYTEAGRPDLYNQDNISFLTSDQFGYAAGVDGIILREKPGAIFWLGYFYAESLIMAETGHSIGAIQLAGTTETTQLPFFVAACDYTMIGEEIYAASCYLKPEPIMLGTIKGEDFIKFLLIILISSTVFLGTAGRLLANEAPFLNNLFMAIVNWFIPKS</sequence>
<dbReference type="EMBL" id="DSLG01000002">
    <property type="protein sequence ID" value="HEA86775.1"/>
    <property type="molecule type" value="Genomic_DNA"/>
</dbReference>